<dbReference type="EMBL" id="CP034170">
    <property type="protein sequence ID" value="AZI57645.1"/>
    <property type="molecule type" value="Genomic_DNA"/>
</dbReference>
<dbReference type="NCBIfam" id="NF006743">
    <property type="entry name" value="PRK09270.1-2"/>
    <property type="match status" value="1"/>
</dbReference>
<gene>
    <name evidence="1" type="ORF">EH165_05240</name>
</gene>
<dbReference type="GO" id="GO:0016301">
    <property type="term" value="F:kinase activity"/>
    <property type="evidence" value="ECO:0007669"/>
    <property type="project" value="UniProtKB-KW"/>
</dbReference>
<dbReference type="Gene3D" id="3.40.50.300">
    <property type="entry name" value="P-loop containing nucleotide triphosphate hydrolases"/>
    <property type="match status" value="2"/>
</dbReference>
<dbReference type="Proteomes" id="UP000268084">
    <property type="component" value="Chromosome"/>
</dbReference>
<name>A0A3G8ZLD4_9ACTN</name>
<dbReference type="OrthoDB" id="3192509at2"/>
<proteinExistence type="predicted"/>
<dbReference type="KEGG" id="nak:EH165_05240"/>
<reference evidence="1 2" key="1">
    <citation type="submission" date="2018-11" db="EMBL/GenBank/DDBJ databases">
        <authorList>
            <person name="Da X."/>
        </authorList>
    </citation>
    <scope>NUCLEOTIDE SEQUENCE [LARGE SCALE GENOMIC DNA]</scope>
    <source>
        <strain evidence="1 2">S14-144</strain>
    </source>
</reference>
<dbReference type="RefSeq" id="WP_124798330.1">
    <property type="nucleotide sequence ID" value="NZ_CP034170.1"/>
</dbReference>
<accession>A0A3G8ZLD4</accession>
<dbReference type="AlphaFoldDB" id="A0A3G8ZLD4"/>
<dbReference type="InterPro" id="IPR027417">
    <property type="entry name" value="P-loop_NTPase"/>
</dbReference>
<keyword evidence="1" id="KW-0418">Kinase</keyword>
<protein>
    <submittedName>
        <fullName evidence="1">Nucleoside/nucleotide kinase family protein</fullName>
    </submittedName>
</protein>
<dbReference type="PANTHER" id="PTHR10285">
    <property type="entry name" value="URIDINE KINASE"/>
    <property type="match status" value="1"/>
</dbReference>
<organism evidence="1 2">
    <name type="scientific">Nakamurella antarctica</name>
    <dbReference type="NCBI Taxonomy" id="1902245"/>
    <lineage>
        <taxon>Bacteria</taxon>
        <taxon>Bacillati</taxon>
        <taxon>Actinomycetota</taxon>
        <taxon>Actinomycetes</taxon>
        <taxon>Nakamurellales</taxon>
        <taxon>Nakamurellaceae</taxon>
        <taxon>Nakamurella</taxon>
    </lineage>
</organism>
<keyword evidence="1" id="KW-0808">Transferase</keyword>
<evidence type="ECO:0000313" key="2">
    <source>
        <dbReference type="Proteomes" id="UP000268084"/>
    </source>
</evidence>
<reference evidence="1 2" key="2">
    <citation type="submission" date="2018-12" db="EMBL/GenBank/DDBJ databases">
        <title>Nakamurella antarcticus sp. nov., isolated from Antarctica South Shetland Islands soil.</title>
        <authorList>
            <person name="Peng F."/>
        </authorList>
    </citation>
    <scope>NUCLEOTIDE SEQUENCE [LARGE SCALE GENOMIC DNA]</scope>
    <source>
        <strain evidence="1 2">S14-144</strain>
    </source>
</reference>
<dbReference type="SUPFAM" id="SSF52540">
    <property type="entry name" value="P-loop containing nucleoside triphosphate hydrolases"/>
    <property type="match status" value="1"/>
</dbReference>
<evidence type="ECO:0000313" key="1">
    <source>
        <dbReference type="EMBL" id="AZI57645.1"/>
    </source>
</evidence>
<sequence>MSPNRASAEPSALARRICSLSDIAHARVIVGIVGAPGGGKSTLAAAVVAMLGAAAVHVPMDGYHLAQTVLDQAGLTDVKGAPQTFDAAGYVSLLQRIRAHPKTESVFAPQFRREIEEPIAGAIEVKPHHQYVVTEGNYLLLDQHPWDRIPALLDEAWFLLTPEDVRLDRLVARHLRYGRPEDQSWERATTGTDGVNGRLVLATQQRADLLLHE</sequence>
<keyword evidence="2" id="KW-1185">Reference proteome</keyword>